<proteinExistence type="predicted"/>
<gene>
    <name evidence="2" type="ORF">PINE0816_LOCUS629</name>
</gene>
<feature type="compositionally biased region" description="Low complexity" evidence="1">
    <location>
        <begin position="81"/>
        <end position="93"/>
    </location>
</feature>
<feature type="region of interest" description="Disordered" evidence="1">
    <location>
        <begin position="81"/>
        <end position="117"/>
    </location>
</feature>
<name>A0A7S0G8G2_9STRA</name>
<organism evidence="2">
    <name type="scientific">Proboscia inermis</name>
    <dbReference type="NCBI Taxonomy" id="420281"/>
    <lineage>
        <taxon>Eukaryota</taxon>
        <taxon>Sar</taxon>
        <taxon>Stramenopiles</taxon>
        <taxon>Ochrophyta</taxon>
        <taxon>Bacillariophyta</taxon>
        <taxon>Coscinodiscophyceae</taxon>
        <taxon>Rhizosoleniophycidae</taxon>
        <taxon>Rhizosoleniales</taxon>
        <taxon>Rhizosoleniaceae</taxon>
        <taxon>Proboscia</taxon>
    </lineage>
</organism>
<evidence type="ECO:0000313" key="2">
    <source>
        <dbReference type="EMBL" id="CAD8404525.1"/>
    </source>
</evidence>
<dbReference type="EMBL" id="HBEL01001338">
    <property type="protein sequence ID" value="CAD8404525.1"/>
    <property type="molecule type" value="Transcribed_RNA"/>
</dbReference>
<reference evidence="2" key="1">
    <citation type="submission" date="2021-01" db="EMBL/GenBank/DDBJ databases">
        <authorList>
            <person name="Corre E."/>
            <person name="Pelletier E."/>
            <person name="Niang G."/>
            <person name="Scheremetjew M."/>
            <person name="Finn R."/>
            <person name="Kale V."/>
            <person name="Holt S."/>
            <person name="Cochrane G."/>
            <person name="Meng A."/>
            <person name="Brown T."/>
            <person name="Cohen L."/>
        </authorList>
    </citation>
    <scope>NUCLEOTIDE SEQUENCE</scope>
    <source>
        <strain evidence="2">CCAP1064/1</strain>
    </source>
</reference>
<dbReference type="AlphaFoldDB" id="A0A7S0G8G2"/>
<sequence length="238" mass="26519">MLIISHEIPLGAGVLPESGPHDESNVSIVDKHKQSLITYSIDLMCRMGLHTTAAKHLLKMNRINDAIAVCQSAMNFSSLTSSQSQLSPSSSSPKKQRQKKQLGATSTYDNGSSSVSSSDFFKCAVTMARNMKDINERLHLFHHLFTFLRMFDPHCLGVNKKPVVVDVLSTTPTRRRIMKTNDYAADDTKGRRCSFAQGIRDNSPLLSIEIPNFPNELFGGVRSENCVKIRQIFGYEII</sequence>
<evidence type="ECO:0000256" key="1">
    <source>
        <dbReference type="SAM" id="MobiDB-lite"/>
    </source>
</evidence>
<accession>A0A7S0G8G2</accession>
<protein>
    <submittedName>
        <fullName evidence="2">Uncharacterized protein</fullName>
    </submittedName>
</protein>